<dbReference type="EMBL" id="LPUR01000011">
    <property type="protein sequence ID" value="KXH82854.1"/>
    <property type="molecule type" value="Genomic_DNA"/>
</dbReference>
<gene>
    <name evidence="1" type="ORF">AU378_10435</name>
</gene>
<evidence type="ECO:0000313" key="1">
    <source>
        <dbReference type="EMBL" id="KXH82854.1"/>
    </source>
</evidence>
<proteinExistence type="predicted"/>
<dbReference type="OrthoDB" id="1230935at2"/>
<organism evidence="1 2">
    <name type="scientific">Chryseobacterium kwangjuense</name>
    <dbReference type="NCBI Taxonomy" id="267125"/>
    <lineage>
        <taxon>Bacteria</taxon>
        <taxon>Pseudomonadati</taxon>
        <taxon>Bacteroidota</taxon>
        <taxon>Flavobacteriia</taxon>
        <taxon>Flavobacteriales</taxon>
        <taxon>Weeksellaceae</taxon>
        <taxon>Chryseobacterium group</taxon>
        <taxon>Chryseobacterium</taxon>
    </lineage>
</organism>
<evidence type="ECO:0000313" key="2">
    <source>
        <dbReference type="Proteomes" id="UP000070513"/>
    </source>
</evidence>
<comment type="caution">
    <text evidence="1">The sequence shown here is derived from an EMBL/GenBank/DDBJ whole genome shotgun (WGS) entry which is preliminary data.</text>
</comment>
<protein>
    <submittedName>
        <fullName evidence="1">Uncharacterized protein</fullName>
    </submittedName>
</protein>
<reference evidence="2" key="1">
    <citation type="submission" date="2015-12" db="EMBL/GenBank/DDBJ databases">
        <title>Genome sequence of a biocontrol rhizobacterium Chryseobacterium kwangjuense strain KJ1R5 isolated from pepper (Capsicum annuum L.).</title>
        <authorList>
            <person name="Jeong J.-J."/>
            <person name="Park H."/>
            <person name="Mannaa M."/>
            <person name="Sang M.K."/>
            <person name="Choi I.-G."/>
            <person name="Kim K.D."/>
        </authorList>
    </citation>
    <scope>NUCLEOTIDE SEQUENCE [LARGE SCALE GENOMIC DNA]</scope>
    <source>
        <strain evidence="2">KJ1R5</strain>
    </source>
</reference>
<dbReference type="RefSeq" id="WP_062650883.1">
    <property type="nucleotide sequence ID" value="NZ_LPUR01000011.1"/>
</dbReference>
<dbReference type="AlphaFoldDB" id="A0A135WD51"/>
<dbReference type="Proteomes" id="UP000070513">
    <property type="component" value="Unassembled WGS sequence"/>
</dbReference>
<sequence>MGTLEKDFDCAVEEFIISLEKSGKVEDLLNKETLTEEEVRAKRYINSNNMQYTATDPIKDGKFTMDRGNFMTLIPGMKSPLSVKFNMFETLVTDHLTAGYNKMKISFKELNASETSKIMEIVQEESEAIATRAGHLYAVLSFTADTSADLENATYIVFNVQQPYHITGADLKAYCGDFLASALALRFKSASVTNYVPCSQNYDLRKVKNYTDRIKKYLEECKKKTVEYIDFELCFGERKRDVAGRVQTEQCFYLASIPRDSTGTQLTAHFPYYDQGSLEP</sequence>
<accession>A0A135WD51</accession>
<name>A0A135WD51_9FLAO</name>
<reference evidence="1 2" key="2">
    <citation type="journal article" date="2016" name="Genome Announc.">
        <title>Draft Genome Sequence of a Biocontrol Rhizobacterium, Chryseobacterium kwangjuense Strain KJ1R5, Isolated from Pepper (Capsicum annuum).</title>
        <authorList>
            <person name="Jeong J.J."/>
            <person name="Park H."/>
            <person name="Park B.H."/>
            <person name="Mannaa M."/>
            <person name="Sang M.K."/>
            <person name="Choi I.G."/>
            <person name="Kim K.D."/>
        </authorList>
    </citation>
    <scope>NUCLEOTIDE SEQUENCE [LARGE SCALE GENOMIC DNA]</scope>
    <source>
        <strain evidence="1 2">KJ1R5</strain>
    </source>
</reference>